<dbReference type="Proteomes" id="UP000249185">
    <property type="component" value="Unassembled WGS sequence"/>
</dbReference>
<comment type="caution">
    <text evidence="1">The sequence shown here is derived from an EMBL/GenBank/DDBJ whole genome shotgun (WGS) entry which is preliminary data.</text>
</comment>
<dbReference type="CDD" id="cd07067">
    <property type="entry name" value="HP_PGM_like"/>
    <property type="match status" value="1"/>
</dbReference>
<dbReference type="Gene3D" id="3.40.50.1240">
    <property type="entry name" value="Phosphoglycerate mutase-like"/>
    <property type="match status" value="1"/>
</dbReference>
<name>A0A2W5N9E2_RHOSU</name>
<sequence length="165" mass="18079">MTRLILVRHAKSDWDDPRLGDAQRPLNKRGRADAPALGAWLRGRGYAADAALVSSAVRTTQTYARLHHEATPPPARFLDALYHAGPEVMLASLREAGPEVVMMVGHNPGIAGFAARLLAEPPRDADFDRYPTCAAAVIDFPVASWREIAWRTGTLVDFMIPKRLG</sequence>
<dbReference type="InterPro" id="IPR013078">
    <property type="entry name" value="His_Pase_superF_clade-1"/>
</dbReference>
<accession>A0A2W5N9E2</accession>
<dbReference type="InterPro" id="IPR029033">
    <property type="entry name" value="His_PPase_superfam"/>
</dbReference>
<dbReference type="PANTHER" id="PTHR47623">
    <property type="entry name" value="OS09G0287300 PROTEIN"/>
    <property type="match status" value="1"/>
</dbReference>
<organism evidence="1 2">
    <name type="scientific">Rhodovulum sulfidophilum</name>
    <name type="common">Rhodobacter sulfidophilus</name>
    <dbReference type="NCBI Taxonomy" id="35806"/>
    <lineage>
        <taxon>Bacteria</taxon>
        <taxon>Pseudomonadati</taxon>
        <taxon>Pseudomonadota</taxon>
        <taxon>Alphaproteobacteria</taxon>
        <taxon>Rhodobacterales</taxon>
        <taxon>Paracoccaceae</taxon>
        <taxon>Rhodovulum</taxon>
    </lineage>
</organism>
<dbReference type="SMART" id="SM00855">
    <property type="entry name" value="PGAM"/>
    <property type="match status" value="1"/>
</dbReference>
<dbReference type="AlphaFoldDB" id="A0A2W5N9E2"/>
<dbReference type="PANTHER" id="PTHR47623:SF1">
    <property type="entry name" value="OS09G0287300 PROTEIN"/>
    <property type="match status" value="1"/>
</dbReference>
<gene>
    <name evidence="1" type="ORF">DI556_09215</name>
</gene>
<dbReference type="Pfam" id="PF00300">
    <property type="entry name" value="His_Phos_1"/>
    <property type="match status" value="1"/>
</dbReference>
<dbReference type="EMBL" id="QFPW01000006">
    <property type="protein sequence ID" value="PZQ49644.1"/>
    <property type="molecule type" value="Genomic_DNA"/>
</dbReference>
<evidence type="ECO:0000313" key="1">
    <source>
        <dbReference type="EMBL" id="PZQ49644.1"/>
    </source>
</evidence>
<proteinExistence type="predicted"/>
<reference evidence="1 2" key="1">
    <citation type="submission" date="2017-08" db="EMBL/GenBank/DDBJ databases">
        <title>Infants hospitalized years apart are colonized by the same room-sourced microbial strains.</title>
        <authorList>
            <person name="Brooks B."/>
            <person name="Olm M.R."/>
            <person name="Firek B.A."/>
            <person name="Baker R."/>
            <person name="Thomas B.C."/>
            <person name="Morowitz M.J."/>
            <person name="Banfield J.F."/>
        </authorList>
    </citation>
    <scope>NUCLEOTIDE SEQUENCE [LARGE SCALE GENOMIC DNA]</scope>
    <source>
        <strain evidence="1">S2_005_002_R2_34</strain>
    </source>
</reference>
<protein>
    <submittedName>
        <fullName evidence="1">Phosphoglycerate mutase</fullName>
    </submittedName>
</protein>
<dbReference type="SUPFAM" id="SSF53254">
    <property type="entry name" value="Phosphoglycerate mutase-like"/>
    <property type="match status" value="1"/>
</dbReference>
<evidence type="ECO:0000313" key="2">
    <source>
        <dbReference type="Proteomes" id="UP000249185"/>
    </source>
</evidence>